<feature type="region of interest" description="Disordered" evidence="1">
    <location>
        <begin position="39"/>
        <end position="100"/>
    </location>
</feature>
<dbReference type="SUPFAM" id="SSF88713">
    <property type="entry name" value="Glycoside hydrolase/deacetylase"/>
    <property type="match status" value="1"/>
</dbReference>
<dbReference type="PANTHER" id="PTHR10587:SF137">
    <property type="entry name" value="4-DEOXY-4-FORMAMIDO-L-ARABINOSE-PHOSPHOUNDECAPRENOL DEFORMYLASE ARND-RELATED"/>
    <property type="match status" value="1"/>
</dbReference>
<dbReference type="PROSITE" id="PS51677">
    <property type="entry name" value="NODB"/>
    <property type="match status" value="1"/>
</dbReference>
<dbReference type="EMBL" id="JABBXF010000065">
    <property type="protein sequence ID" value="NVK80838.1"/>
    <property type="molecule type" value="Genomic_DNA"/>
</dbReference>
<dbReference type="PANTHER" id="PTHR10587">
    <property type="entry name" value="GLYCOSYL TRANSFERASE-RELATED"/>
    <property type="match status" value="1"/>
</dbReference>
<dbReference type="Proteomes" id="UP000587462">
    <property type="component" value="Unassembled WGS sequence"/>
</dbReference>
<dbReference type="InterPro" id="IPR011330">
    <property type="entry name" value="Glyco_hydro/deAcase_b/a-brl"/>
</dbReference>
<dbReference type="Gene3D" id="3.20.20.370">
    <property type="entry name" value="Glycoside hydrolase/deacetylase"/>
    <property type="match status" value="1"/>
</dbReference>
<comment type="caution">
    <text evidence="3">The sequence shown here is derived from an EMBL/GenBank/DDBJ whole genome shotgun (WGS) entry which is preliminary data.</text>
</comment>
<feature type="compositionally biased region" description="Low complexity" evidence="1">
    <location>
        <begin position="55"/>
        <end position="76"/>
    </location>
</feature>
<dbReference type="GO" id="GO:0016810">
    <property type="term" value="F:hydrolase activity, acting on carbon-nitrogen (but not peptide) bonds"/>
    <property type="evidence" value="ECO:0007669"/>
    <property type="project" value="InterPro"/>
</dbReference>
<dbReference type="GO" id="GO:0005975">
    <property type="term" value="P:carbohydrate metabolic process"/>
    <property type="evidence" value="ECO:0007669"/>
    <property type="project" value="InterPro"/>
</dbReference>
<evidence type="ECO:0000259" key="2">
    <source>
        <dbReference type="PROSITE" id="PS51677"/>
    </source>
</evidence>
<name>A0A7Y7E9A4_STRMO</name>
<keyword evidence="4" id="KW-1185">Reference proteome</keyword>
<dbReference type="InterPro" id="IPR050248">
    <property type="entry name" value="Polysacc_deacetylase_ArnD"/>
</dbReference>
<proteinExistence type="predicted"/>
<accession>A0A7Y7E9A4</accession>
<reference evidence="3 4" key="1">
    <citation type="submission" date="2020-04" db="EMBL/GenBank/DDBJ databases">
        <title>Draft Genome Sequence of Streptomyces morookaense DSM 40503, an 8-azaguanine-producing strain.</title>
        <authorList>
            <person name="Qi J."/>
            <person name="Gao J.-M."/>
        </authorList>
    </citation>
    <scope>NUCLEOTIDE SEQUENCE [LARGE SCALE GENOMIC DNA]</scope>
    <source>
        <strain evidence="3 4">DSM 40503</strain>
    </source>
</reference>
<organism evidence="3 4">
    <name type="scientific">Streptomyces morookaense</name>
    <name type="common">Streptoverticillium morookaense</name>
    <dbReference type="NCBI Taxonomy" id="1970"/>
    <lineage>
        <taxon>Bacteria</taxon>
        <taxon>Bacillati</taxon>
        <taxon>Actinomycetota</taxon>
        <taxon>Actinomycetes</taxon>
        <taxon>Kitasatosporales</taxon>
        <taxon>Streptomycetaceae</taxon>
        <taxon>Streptomyces</taxon>
    </lineage>
</organism>
<evidence type="ECO:0000313" key="4">
    <source>
        <dbReference type="Proteomes" id="UP000587462"/>
    </source>
</evidence>
<dbReference type="CDD" id="cd10917">
    <property type="entry name" value="CE4_NodB_like_6s_7s"/>
    <property type="match status" value="1"/>
</dbReference>
<sequence length="279" mass="29771">MARTTGRNRHLALVVVSVVALSGVITGSLAKATEYARAAPVSSAEEPGAVPRDPAAPGELTPEPAATPTASATPDDGPVDASITHDTEAGGRSVSITVDDGPDPVWTPKVLALLKKYDVKAVFCMIGPEAEARPDLVRKVVADGHRLCDHSVDHNTAMDKRSESYQEQQVMDARRMIEKAAGAGTPIRYYRAPGGAFTPYSRELAARHGMRPLGWSVDTRDWERPGVDHIVKAIEQGLADGPIVLVHDGGGDRGETVAALEQAIPWLKEHGYTFSFPKV</sequence>
<evidence type="ECO:0000313" key="3">
    <source>
        <dbReference type="EMBL" id="NVK80838.1"/>
    </source>
</evidence>
<dbReference type="Pfam" id="PF01522">
    <property type="entry name" value="Polysacc_deac_1"/>
    <property type="match status" value="1"/>
</dbReference>
<protein>
    <submittedName>
        <fullName evidence="3">Polysaccharide deacetylase family protein</fullName>
    </submittedName>
</protein>
<dbReference type="InterPro" id="IPR002509">
    <property type="entry name" value="NODB_dom"/>
</dbReference>
<feature type="domain" description="NodB homology" evidence="2">
    <location>
        <begin position="92"/>
        <end position="275"/>
    </location>
</feature>
<dbReference type="RefSeq" id="WP_171085065.1">
    <property type="nucleotide sequence ID" value="NZ_BNBU01000002.1"/>
</dbReference>
<gene>
    <name evidence="3" type="ORF">HG542_24730</name>
</gene>
<dbReference type="AlphaFoldDB" id="A0A7Y7E9A4"/>
<evidence type="ECO:0000256" key="1">
    <source>
        <dbReference type="SAM" id="MobiDB-lite"/>
    </source>
</evidence>